<dbReference type="Pfam" id="PF07332">
    <property type="entry name" value="Phage_holin_3_6"/>
    <property type="match status" value="1"/>
</dbReference>
<protein>
    <submittedName>
        <fullName evidence="2">Phage holin family protein</fullName>
    </submittedName>
</protein>
<reference evidence="2 3" key="1">
    <citation type="submission" date="2018-11" db="EMBL/GenBank/DDBJ databases">
        <title>Multidrug-resistant genes are associated with an 42-kb island TGI1 carrying a complex class 1 integron in a Trueperella pyogenes.</title>
        <authorList>
            <person name="Dong W."/>
        </authorList>
    </citation>
    <scope>NUCLEOTIDE SEQUENCE [LARGE SCALE GENOMIC DNA]</scope>
    <source>
        <strain evidence="2 3">TP4</strain>
    </source>
</reference>
<keyword evidence="1" id="KW-0812">Transmembrane</keyword>
<feature type="transmembrane region" description="Helical" evidence="1">
    <location>
        <begin position="108"/>
        <end position="137"/>
    </location>
</feature>
<feature type="transmembrane region" description="Helical" evidence="1">
    <location>
        <begin position="143"/>
        <end position="167"/>
    </location>
</feature>
<name>A0A3Q9GJD9_9ACTO</name>
<gene>
    <name evidence="2" type="ORF">EBQ10_08640</name>
</gene>
<organism evidence="2 3">
    <name type="scientific">Trueperella pyogenes</name>
    <dbReference type="NCBI Taxonomy" id="1661"/>
    <lineage>
        <taxon>Bacteria</taxon>
        <taxon>Bacillati</taxon>
        <taxon>Actinomycetota</taxon>
        <taxon>Actinomycetes</taxon>
        <taxon>Actinomycetales</taxon>
        <taxon>Actinomycetaceae</taxon>
        <taxon>Trueperella</taxon>
    </lineage>
</organism>
<dbReference type="AlphaFoldDB" id="A0A3Q9GJD9"/>
<dbReference type="InterPro" id="IPR009937">
    <property type="entry name" value="Phage_holin_3_6"/>
</dbReference>
<dbReference type="EMBL" id="CP033905">
    <property type="protein sequence ID" value="AZR07346.1"/>
    <property type="molecule type" value="Genomic_DNA"/>
</dbReference>
<keyword evidence="1" id="KW-0472">Membrane</keyword>
<evidence type="ECO:0000313" key="2">
    <source>
        <dbReference type="EMBL" id="AZR07346.1"/>
    </source>
</evidence>
<evidence type="ECO:0000256" key="1">
    <source>
        <dbReference type="SAM" id="Phobius"/>
    </source>
</evidence>
<keyword evidence="1" id="KW-1133">Transmembrane helix</keyword>
<evidence type="ECO:0000313" key="3">
    <source>
        <dbReference type="Proteomes" id="UP000275951"/>
    </source>
</evidence>
<sequence length="195" mass="20140">MAPYRPPSALTRHPGECRTTTSQAVISIGSKSATNPCENKNNCKGVLVTEKDTLGPQGPATLSGTGPVAPNGQSIGELVAKITAQFSALVRDEISYTKLQATAKVKKLGIGGALFAVAGVLALYMLGTLLLAAGFGFATIMPVWAAFLAVSGILLLIILLLALLGALSFKAAKKHDVDPKSGLQKDIDAVKKGIK</sequence>
<dbReference type="Proteomes" id="UP000275951">
    <property type="component" value="Chromosome"/>
</dbReference>
<proteinExistence type="predicted"/>
<accession>A0A3Q9GJD9</accession>